<dbReference type="Gene3D" id="1.25.40.10">
    <property type="entry name" value="Tetratricopeptide repeat domain"/>
    <property type="match status" value="1"/>
</dbReference>
<reference evidence="9 10" key="1">
    <citation type="submission" date="2019-07" db="EMBL/GenBank/DDBJ databases">
        <title>Annotation for the trematode Paragonimus westermani.</title>
        <authorList>
            <person name="Choi Y.-J."/>
        </authorList>
    </citation>
    <scope>NUCLEOTIDE SEQUENCE [LARGE SCALE GENOMIC DNA]</scope>
    <source>
        <strain evidence="9">180907_Pwestermani</strain>
    </source>
</reference>
<evidence type="ECO:0000256" key="1">
    <source>
        <dbReference type="ARBA" id="ARBA00004245"/>
    </source>
</evidence>
<dbReference type="AlphaFoldDB" id="A0A8T0DFI8"/>
<evidence type="ECO:0000256" key="6">
    <source>
        <dbReference type="ARBA" id="ARBA00023212"/>
    </source>
</evidence>
<comment type="subunit">
    <text evidence="2">Interacts with microtubules.</text>
</comment>
<keyword evidence="10" id="KW-1185">Reference proteome</keyword>
<evidence type="ECO:0000256" key="7">
    <source>
        <dbReference type="ARBA" id="ARBA00039966"/>
    </source>
</evidence>
<evidence type="ECO:0000313" key="10">
    <source>
        <dbReference type="Proteomes" id="UP000699462"/>
    </source>
</evidence>
<dbReference type="PANTHER" id="PTHR16056:SF16">
    <property type="entry name" value="REGULATOR OF MICROTUBULE DYNAMICS PROTEIN 1"/>
    <property type="match status" value="1"/>
</dbReference>
<dbReference type="Pfam" id="PF21033">
    <property type="entry name" value="RMD1-3"/>
    <property type="match status" value="1"/>
</dbReference>
<keyword evidence="4" id="KW-0677">Repeat</keyword>
<evidence type="ECO:0000256" key="4">
    <source>
        <dbReference type="ARBA" id="ARBA00022737"/>
    </source>
</evidence>
<dbReference type="GO" id="GO:0097431">
    <property type="term" value="C:mitotic spindle pole"/>
    <property type="evidence" value="ECO:0007669"/>
    <property type="project" value="TreeGrafter"/>
</dbReference>
<accession>A0A8T0DFI8</accession>
<dbReference type="PANTHER" id="PTHR16056">
    <property type="entry name" value="REGULATOR OF MICROTUBULE DYNAMICS PROTEIN"/>
    <property type="match status" value="1"/>
</dbReference>
<sequence>MEKDLKIADRLLEEKKYDDCIHFLGNLHNKTNPEVCWRQARVMFMQLHGGTTKPTKHEARAQLTTALDRIHAGLVTDGHNADCLTVGGSPISVHPTNFYCSQWNGIIVDHLSKLEGGNERTKTAFKTHDLWQVSITRTNTPPSRAILFYGLICLIFETDWSIDQRLNTIGNPVQSAYHNTYSVTMELELKEADKLVQEDKYSECVIFLGSLQDKNNPEVCWRQARVMFLQRGCVQISRTYTTLFPVDKASAKPGKQEVRAQLTTAMERIKVGLDADGNNANCLTWNGILIDRLSKLEGVNERIKNAFKIHDLWQKALEIDPKNYLANNCLGIWCYEVSDLPDIKRSLAKTFFTKPPTSSYEEASALTYLNRCEELAPKKLVGNLLTLAKCHYRLKNKDQARVFCQAVMEFKATGYDVIETQAEAKHLLKKL</sequence>
<organism evidence="9 10">
    <name type="scientific">Paragonimus westermani</name>
    <dbReference type="NCBI Taxonomy" id="34504"/>
    <lineage>
        <taxon>Eukaryota</taxon>
        <taxon>Metazoa</taxon>
        <taxon>Spiralia</taxon>
        <taxon>Lophotrochozoa</taxon>
        <taxon>Platyhelminthes</taxon>
        <taxon>Trematoda</taxon>
        <taxon>Digenea</taxon>
        <taxon>Plagiorchiida</taxon>
        <taxon>Troglotremata</taxon>
        <taxon>Troglotrematidae</taxon>
        <taxon>Paragonimus</taxon>
    </lineage>
</organism>
<dbReference type="InterPro" id="IPR049039">
    <property type="entry name" value="RMD1-3_a_helical_rpt"/>
</dbReference>
<proteinExistence type="predicted"/>
<evidence type="ECO:0000256" key="8">
    <source>
        <dbReference type="ARBA" id="ARBA00041958"/>
    </source>
</evidence>
<dbReference type="OrthoDB" id="69711at2759"/>
<evidence type="ECO:0000256" key="3">
    <source>
        <dbReference type="ARBA" id="ARBA00022490"/>
    </source>
</evidence>
<protein>
    <recommendedName>
        <fullName evidence="7">Regulator of microtubule dynamics protein 1</fullName>
    </recommendedName>
    <alternativeName>
        <fullName evidence="8">Protein FAM82B</fullName>
    </alternativeName>
</protein>
<dbReference type="GO" id="GO:0005876">
    <property type="term" value="C:spindle microtubule"/>
    <property type="evidence" value="ECO:0007669"/>
    <property type="project" value="TreeGrafter"/>
</dbReference>
<name>A0A8T0DFI8_9TREM</name>
<dbReference type="GO" id="GO:0005739">
    <property type="term" value="C:mitochondrion"/>
    <property type="evidence" value="ECO:0007669"/>
    <property type="project" value="TreeGrafter"/>
</dbReference>
<keyword evidence="5" id="KW-0802">TPR repeat</keyword>
<keyword evidence="6" id="KW-0206">Cytoskeleton</keyword>
<dbReference type="EMBL" id="JTDF01005582">
    <property type="protein sequence ID" value="KAF8566116.1"/>
    <property type="molecule type" value="Genomic_DNA"/>
</dbReference>
<dbReference type="InterPro" id="IPR011990">
    <property type="entry name" value="TPR-like_helical_dom_sf"/>
</dbReference>
<dbReference type="SUPFAM" id="SSF48452">
    <property type="entry name" value="TPR-like"/>
    <property type="match status" value="1"/>
</dbReference>
<evidence type="ECO:0000313" key="9">
    <source>
        <dbReference type="EMBL" id="KAF8566116.1"/>
    </source>
</evidence>
<gene>
    <name evidence="9" type="ORF">P879_06901</name>
</gene>
<dbReference type="Proteomes" id="UP000699462">
    <property type="component" value="Unassembled WGS sequence"/>
</dbReference>
<comment type="caution">
    <text evidence="9">The sequence shown here is derived from an EMBL/GenBank/DDBJ whole genome shotgun (WGS) entry which is preliminary data.</text>
</comment>
<comment type="subcellular location">
    <subcellularLocation>
        <location evidence="1">Cytoplasm</location>
        <location evidence="1">Cytoskeleton</location>
    </subcellularLocation>
</comment>
<evidence type="ECO:0000256" key="5">
    <source>
        <dbReference type="ARBA" id="ARBA00022803"/>
    </source>
</evidence>
<evidence type="ECO:0000256" key="2">
    <source>
        <dbReference type="ARBA" id="ARBA00011375"/>
    </source>
</evidence>
<keyword evidence="3" id="KW-0963">Cytoplasm</keyword>
<dbReference type="GO" id="GO:0008017">
    <property type="term" value="F:microtubule binding"/>
    <property type="evidence" value="ECO:0007669"/>
    <property type="project" value="TreeGrafter"/>
</dbReference>